<dbReference type="AlphaFoldDB" id="A0A2P7N0J2"/>
<evidence type="ECO:0000313" key="3">
    <source>
        <dbReference type="Proteomes" id="UP000243002"/>
    </source>
</evidence>
<dbReference type="Gene3D" id="2.30.110.10">
    <property type="entry name" value="Electron Transport, Fmn-binding Protein, Chain A"/>
    <property type="match status" value="1"/>
</dbReference>
<gene>
    <name evidence="2" type="ORF">C7K55_03160</name>
</gene>
<feature type="domain" description="Pyridoxamine 5'-phosphate oxidase Alr4036 family FMN-binding" evidence="1">
    <location>
        <begin position="5"/>
        <end position="90"/>
    </location>
</feature>
<proteinExistence type="predicted"/>
<dbReference type="SUPFAM" id="SSF50475">
    <property type="entry name" value="FMN-binding split barrel"/>
    <property type="match status" value="1"/>
</dbReference>
<name>A0A2P7N0J2_9CYAN</name>
<keyword evidence="3" id="KW-1185">Reference proteome</keyword>
<dbReference type="PANTHER" id="PTHR28243:SF1">
    <property type="entry name" value="PYRIDOXAMINE 5'-PHOSPHATE OXIDASE ALR4036 FAMILY FMN-BINDING DOMAIN-CONTAINING PROTEIN"/>
    <property type="match status" value="1"/>
</dbReference>
<dbReference type="OrthoDB" id="5736591at2"/>
<dbReference type="InterPro" id="IPR024624">
    <property type="entry name" value="Pyridox_Oxase_Alr4036_FMN-bd"/>
</dbReference>
<dbReference type="GO" id="GO:0010181">
    <property type="term" value="F:FMN binding"/>
    <property type="evidence" value="ECO:0007669"/>
    <property type="project" value="InterPro"/>
</dbReference>
<dbReference type="PANTHER" id="PTHR28243">
    <property type="entry name" value="AGL049CP"/>
    <property type="match status" value="1"/>
</dbReference>
<comment type="caution">
    <text evidence="2">The sequence shown here is derived from an EMBL/GenBank/DDBJ whole genome shotgun (WGS) entry which is preliminary data.</text>
</comment>
<organism evidence="2 3">
    <name type="scientific">Cyanobium usitatum str. Tous</name>
    <dbReference type="NCBI Taxonomy" id="2116684"/>
    <lineage>
        <taxon>Bacteria</taxon>
        <taxon>Bacillati</taxon>
        <taxon>Cyanobacteriota</taxon>
        <taxon>Cyanophyceae</taxon>
        <taxon>Synechococcales</taxon>
        <taxon>Prochlorococcaceae</taxon>
        <taxon>Cyanobium</taxon>
    </lineage>
</organism>
<reference evidence="2 3" key="1">
    <citation type="journal article" date="2018" name="Environ. Microbiol.">
        <title>Ecological and genomic features of two widespread freshwater picocyanobacteria.</title>
        <authorList>
            <person name="Cabello-Yeves P.J."/>
            <person name="Picazo A."/>
            <person name="Camacho A."/>
            <person name="Callieri C."/>
            <person name="Rosselli R."/>
            <person name="Roda-Garcia J.J."/>
            <person name="Coutinho F.H."/>
            <person name="Rodriguez-Valera F."/>
        </authorList>
    </citation>
    <scope>NUCLEOTIDE SEQUENCE [LARGE SCALE GENOMIC DNA]</scope>
    <source>
        <strain evidence="2 3">Tous</strain>
    </source>
</reference>
<protein>
    <submittedName>
        <fullName evidence="2">Pyridoxamine 5'-phosphate oxidase</fullName>
    </submittedName>
</protein>
<sequence>MDSLPPWRPLLRAALQREGRSSSSRWLQLATVASDGTPRVRSLVFRGWSAPAVLDLFTDGRSEKASELRHLPAAEICWLLPRARSQFRLRSRRCQPPSAELLKQRQHHWQNLTPSARALWGWPEPGIPLELQAAFPQELDDTTPMPSHFELLSFEVHQVELLELGGQPHQRRRWCSSGSWSEELLNP</sequence>
<dbReference type="InterPro" id="IPR012349">
    <property type="entry name" value="Split_barrel_FMN-bd"/>
</dbReference>
<evidence type="ECO:0000259" key="1">
    <source>
        <dbReference type="Pfam" id="PF12766"/>
    </source>
</evidence>
<accession>A0A2P7N0J2</accession>
<evidence type="ECO:0000313" key="2">
    <source>
        <dbReference type="EMBL" id="PSJ06966.1"/>
    </source>
</evidence>
<dbReference type="Pfam" id="PF12766">
    <property type="entry name" value="Pyridox_oxase_2"/>
    <property type="match status" value="1"/>
</dbReference>
<dbReference type="Proteomes" id="UP000243002">
    <property type="component" value="Unassembled WGS sequence"/>
</dbReference>
<dbReference type="EMBL" id="PXXO01000002">
    <property type="protein sequence ID" value="PSJ06966.1"/>
    <property type="molecule type" value="Genomic_DNA"/>
</dbReference>